<dbReference type="STRING" id="51028.A0A0N4V977"/>
<comment type="cofactor">
    <cofactor evidence="1">
        <name>Mg(2+)</name>
        <dbReference type="ChEBI" id="CHEBI:18420"/>
    </cofactor>
</comment>
<dbReference type="WBParaSite" id="EVEC_0000698201-mRNA-1">
    <property type="protein sequence ID" value="EVEC_0000698201-mRNA-1"/>
    <property type="gene ID" value="EVEC_0000698201"/>
</dbReference>
<evidence type="ECO:0000256" key="5">
    <source>
        <dbReference type="ARBA" id="ARBA00022695"/>
    </source>
</evidence>
<feature type="domain" description="Poly A polymerase head" evidence="10">
    <location>
        <begin position="2"/>
        <end position="116"/>
    </location>
</feature>
<evidence type="ECO:0000256" key="1">
    <source>
        <dbReference type="ARBA" id="ARBA00001946"/>
    </source>
</evidence>
<evidence type="ECO:0000256" key="6">
    <source>
        <dbReference type="ARBA" id="ARBA00022723"/>
    </source>
</evidence>
<evidence type="ECO:0000256" key="8">
    <source>
        <dbReference type="RuleBase" id="RU003953"/>
    </source>
</evidence>
<dbReference type="PANTHER" id="PTHR46173">
    <property type="entry name" value="CCA TRNA NUCLEOTIDYLTRANSFERASE 1, MITOCHONDRIAL"/>
    <property type="match status" value="1"/>
</dbReference>
<evidence type="ECO:0000313" key="13">
    <source>
        <dbReference type="WBParaSite" id="EVEC_0000698201-mRNA-1"/>
    </source>
</evidence>
<dbReference type="InterPro" id="IPR050264">
    <property type="entry name" value="Bact_CCA-adding_enz_type3_sf"/>
</dbReference>
<keyword evidence="8" id="KW-0694">RNA-binding</keyword>
<dbReference type="Gene3D" id="1.10.3090.10">
    <property type="entry name" value="cca-adding enzyme, domain 2"/>
    <property type="match status" value="1"/>
</dbReference>
<evidence type="ECO:0000256" key="9">
    <source>
        <dbReference type="SAM" id="MobiDB-lite"/>
    </source>
</evidence>
<dbReference type="Proteomes" id="UP000274131">
    <property type="component" value="Unassembled WGS sequence"/>
</dbReference>
<dbReference type="InterPro" id="IPR002646">
    <property type="entry name" value="PolA_pol_head_dom"/>
</dbReference>
<evidence type="ECO:0000313" key="11">
    <source>
        <dbReference type="EMBL" id="VDD91752.1"/>
    </source>
</evidence>
<name>A0A0N4V977_ENTVE</name>
<evidence type="ECO:0000313" key="12">
    <source>
        <dbReference type="Proteomes" id="UP000274131"/>
    </source>
</evidence>
<keyword evidence="7" id="KW-0460">Magnesium</keyword>
<gene>
    <name evidence="11" type="ORF">EVEC_LOCUS6503</name>
</gene>
<dbReference type="Gene3D" id="3.30.460.10">
    <property type="entry name" value="Beta Polymerase, domain 2"/>
    <property type="match status" value="1"/>
</dbReference>
<dbReference type="GO" id="GO:1990180">
    <property type="term" value="P:mitochondrial tRNA 3'-end processing"/>
    <property type="evidence" value="ECO:0007669"/>
    <property type="project" value="TreeGrafter"/>
</dbReference>
<organism evidence="13">
    <name type="scientific">Enterobius vermicularis</name>
    <name type="common">Human pinworm</name>
    <dbReference type="NCBI Taxonomy" id="51028"/>
    <lineage>
        <taxon>Eukaryota</taxon>
        <taxon>Metazoa</taxon>
        <taxon>Ecdysozoa</taxon>
        <taxon>Nematoda</taxon>
        <taxon>Chromadorea</taxon>
        <taxon>Rhabditida</taxon>
        <taxon>Spirurina</taxon>
        <taxon>Oxyuridomorpha</taxon>
        <taxon>Oxyuroidea</taxon>
        <taxon>Oxyuridae</taxon>
        <taxon>Enterobius</taxon>
    </lineage>
</organism>
<feature type="region of interest" description="Disordered" evidence="9">
    <location>
        <begin position="393"/>
        <end position="414"/>
    </location>
</feature>
<dbReference type="GO" id="GO:0046872">
    <property type="term" value="F:metal ion binding"/>
    <property type="evidence" value="ECO:0007669"/>
    <property type="project" value="UniProtKB-KW"/>
</dbReference>
<comment type="similarity">
    <text evidence="2 8">Belongs to the tRNA nucleotidyltransferase/poly(A) polymerase family.</text>
</comment>
<feature type="compositionally biased region" description="Basic residues" evidence="9">
    <location>
        <begin position="405"/>
        <end position="414"/>
    </location>
</feature>
<sequence length="414" mass="47012">MAGGAVRDLLMNIKPSDIDLATDATPAQMKDMFERNGVRMFNKNGEGHGTVSCRIDDKENFEITTLRVDVVCDGRRARVEFTTDWQKDANRRDLTVNSLFLDFDGTVIDYFGGINDWGFPGDFQSKIALEEDYLRILRYFRFFGRIANPGAPHEKECIEAIVANRAGLSEISGERIWMELKKLCVGRLAGEVMTVMLKECALGPYLGIPSSISLEDFKKIFNYNCSRGLLPITLLSSLFKDLKDLERFHKRCKLSKVEYGLGEFIISFRETVPQGTCLFSYLRNLLISLERAPDRGIWAHNLRFLIDLFPDSRKLDNRMLVTETAKYFLAPSDVVESLSSLIIPDFPVCGSDLLRAGITEGPFMRVVLKHLFEIWKSTGYTATKSELLCRANEVNPDSSDGQPRIVRKRKRLNT</sequence>
<evidence type="ECO:0000256" key="4">
    <source>
        <dbReference type="ARBA" id="ARBA00022694"/>
    </source>
</evidence>
<keyword evidence="12" id="KW-1185">Reference proteome</keyword>
<proteinExistence type="inferred from homology"/>
<evidence type="ECO:0000256" key="2">
    <source>
        <dbReference type="ARBA" id="ARBA00007265"/>
    </source>
</evidence>
<accession>A0A0N4V977</accession>
<protein>
    <submittedName>
        <fullName evidence="13">PolyA_pol domain-containing protein</fullName>
    </submittedName>
</protein>
<reference evidence="11 12" key="2">
    <citation type="submission" date="2018-10" db="EMBL/GenBank/DDBJ databases">
        <authorList>
            <consortium name="Pathogen Informatics"/>
        </authorList>
    </citation>
    <scope>NUCLEOTIDE SEQUENCE [LARGE SCALE GENOMIC DNA]</scope>
</reference>
<dbReference type="GO" id="GO:0016779">
    <property type="term" value="F:nucleotidyltransferase activity"/>
    <property type="evidence" value="ECO:0007669"/>
    <property type="project" value="UniProtKB-KW"/>
</dbReference>
<keyword evidence="3 8" id="KW-0808">Transferase</keyword>
<reference evidence="13" key="1">
    <citation type="submission" date="2017-02" db="UniProtKB">
        <authorList>
            <consortium name="WormBaseParasite"/>
        </authorList>
    </citation>
    <scope>IDENTIFICATION</scope>
</reference>
<dbReference type="GO" id="GO:0001680">
    <property type="term" value="P:tRNA 3'-terminal CCA addition"/>
    <property type="evidence" value="ECO:0007669"/>
    <property type="project" value="TreeGrafter"/>
</dbReference>
<dbReference type="GO" id="GO:0005739">
    <property type="term" value="C:mitochondrion"/>
    <property type="evidence" value="ECO:0007669"/>
    <property type="project" value="TreeGrafter"/>
</dbReference>
<dbReference type="OrthoDB" id="445712at2759"/>
<dbReference type="PANTHER" id="PTHR46173:SF1">
    <property type="entry name" value="CCA TRNA NUCLEOTIDYLTRANSFERASE 1, MITOCHONDRIAL"/>
    <property type="match status" value="1"/>
</dbReference>
<dbReference type="AlphaFoldDB" id="A0A0N4V977"/>
<dbReference type="SUPFAM" id="SSF81301">
    <property type="entry name" value="Nucleotidyltransferase"/>
    <property type="match status" value="1"/>
</dbReference>
<evidence type="ECO:0000256" key="3">
    <source>
        <dbReference type="ARBA" id="ARBA00022679"/>
    </source>
</evidence>
<dbReference type="SUPFAM" id="SSF81891">
    <property type="entry name" value="Poly A polymerase C-terminal region-like"/>
    <property type="match status" value="1"/>
</dbReference>
<dbReference type="InterPro" id="IPR043519">
    <property type="entry name" value="NT_sf"/>
</dbReference>
<keyword evidence="4" id="KW-0819">tRNA processing</keyword>
<keyword evidence="5" id="KW-0548">Nucleotidyltransferase</keyword>
<dbReference type="Pfam" id="PF01743">
    <property type="entry name" value="PolyA_pol"/>
    <property type="match status" value="1"/>
</dbReference>
<keyword evidence="6" id="KW-0479">Metal-binding</keyword>
<dbReference type="GO" id="GO:0000049">
    <property type="term" value="F:tRNA binding"/>
    <property type="evidence" value="ECO:0007669"/>
    <property type="project" value="TreeGrafter"/>
</dbReference>
<dbReference type="EMBL" id="UXUI01008537">
    <property type="protein sequence ID" value="VDD91752.1"/>
    <property type="molecule type" value="Genomic_DNA"/>
</dbReference>
<evidence type="ECO:0000256" key="7">
    <source>
        <dbReference type="ARBA" id="ARBA00022842"/>
    </source>
</evidence>
<dbReference type="CDD" id="cd05398">
    <property type="entry name" value="NT_ClassII-CCAase"/>
    <property type="match status" value="1"/>
</dbReference>
<evidence type="ECO:0000259" key="10">
    <source>
        <dbReference type="Pfam" id="PF01743"/>
    </source>
</evidence>